<dbReference type="GO" id="GO:0046983">
    <property type="term" value="F:protein dimerization activity"/>
    <property type="evidence" value="ECO:0007669"/>
    <property type="project" value="InterPro"/>
</dbReference>
<dbReference type="Pfam" id="PF14291">
    <property type="entry name" value="DUF4371"/>
    <property type="match status" value="1"/>
</dbReference>
<dbReference type="Pfam" id="PF05699">
    <property type="entry name" value="Dimer_Tnp_hAT"/>
    <property type="match status" value="1"/>
</dbReference>
<dbReference type="AlphaFoldDB" id="A0A2S2PHU6"/>
<dbReference type="PANTHER" id="PTHR45749">
    <property type="match status" value="1"/>
</dbReference>
<dbReference type="PANTHER" id="PTHR45749:SF21">
    <property type="entry name" value="DUF4371 DOMAIN-CONTAINING PROTEIN"/>
    <property type="match status" value="1"/>
</dbReference>
<dbReference type="InterPro" id="IPR008906">
    <property type="entry name" value="HATC_C_dom"/>
</dbReference>
<gene>
    <name evidence="3" type="primary">ZMYM1_83</name>
    <name evidence="3" type="ORF">g.153523</name>
</gene>
<sequence length="691" mass="79438">MSKSGNKIPRTWLCYSIILNKIYCETCWLFADRSYKHYNATWVYGIDDWQHASQKIYTHDTSVQHIEAIKIRCLWAKNQVIEKELENQISEEAAYWRSVLERIIRIILHLTAGNNALRGNEKKFNKDNSFNEGNFLQTVRLMANYDHILSKLISCEESKVKYLSHTITDELIIILSNDLLKTICAEINGCQCFSIITDSTQDITKLDQLSIIIRYVVVNYESKTLEVKESFVGFYILKSHGAVDYVNLTQDVLIKLGLNINKCRGQGYDGASVMSGAHSGVQTRIKHIVPSAKYVHCCSHNLNLVISDAAKCHNKVKNFFETVQNVFNFFASSAPRWALLALGQHFGDTVQKKVLKKVCPTRWEARHDAVFSLKERFIDVLKALTCMALTSKKTTERTLASGLKSKIENFEFVLILCTWEPILRSLRVISKKLQNVDMNLEEASKMLNNAVNFIQETRNSYDDNVLDNAKSLCSRWGIPNKFVEKRESYAKKHFYDNLNGDRRLNTTEENFKVKIFFPVLDTVLSQLISRFQGMHDVIEDFNFLNPIILSTQTEENIMKASYDFCLTYKDDINSDLPRQMLSLKSFIKYEKLNTIKHLGSFIINNDLSSSFPDILSACIIFLTMPITVAGAERSFSKLKLIKNYLRNSCGQERLTGIAMLNIEKERTKTLNIEKIIDNFANAKSRKKNFLK</sequence>
<organism evidence="3">
    <name type="scientific">Schizaphis graminum</name>
    <name type="common">Green bug aphid</name>
    <dbReference type="NCBI Taxonomy" id="13262"/>
    <lineage>
        <taxon>Eukaryota</taxon>
        <taxon>Metazoa</taxon>
        <taxon>Ecdysozoa</taxon>
        <taxon>Arthropoda</taxon>
        <taxon>Hexapoda</taxon>
        <taxon>Insecta</taxon>
        <taxon>Pterygota</taxon>
        <taxon>Neoptera</taxon>
        <taxon>Paraneoptera</taxon>
        <taxon>Hemiptera</taxon>
        <taxon>Sternorrhyncha</taxon>
        <taxon>Aphidomorpha</taxon>
        <taxon>Aphidoidea</taxon>
        <taxon>Aphididae</taxon>
        <taxon>Aphidini</taxon>
        <taxon>Schizaphis</taxon>
    </lineage>
</organism>
<protein>
    <submittedName>
        <fullName evidence="3">Zinc finger MYM-type protein 1</fullName>
    </submittedName>
</protein>
<evidence type="ECO:0000313" key="3">
    <source>
        <dbReference type="EMBL" id="MBY29009.1"/>
    </source>
</evidence>
<dbReference type="InterPro" id="IPR025398">
    <property type="entry name" value="DUF4371"/>
</dbReference>
<reference evidence="3" key="1">
    <citation type="submission" date="2018-04" db="EMBL/GenBank/DDBJ databases">
        <title>Transcriptome of Schizaphis graminum biotype I.</title>
        <authorList>
            <person name="Scully E.D."/>
            <person name="Geib S.M."/>
            <person name="Palmer N.A."/>
            <person name="Koch K."/>
            <person name="Bradshaw J."/>
            <person name="Heng-Moss T."/>
            <person name="Sarath G."/>
        </authorList>
    </citation>
    <scope>NUCLEOTIDE SEQUENCE</scope>
</reference>
<name>A0A2S2PHU6_SCHGA</name>
<evidence type="ECO:0000259" key="2">
    <source>
        <dbReference type="Pfam" id="PF14291"/>
    </source>
</evidence>
<feature type="domain" description="DUF4371" evidence="2">
    <location>
        <begin position="69"/>
        <end position="279"/>
    </location>
</feature>
<feature type="domain" description="HAT C-terminal dimerisation" evidence="1">
    <location>
        <begin position="607"/>
        <end position="664"/>
    </location>
</feature>
<evidence type="ECO:0000259" key="1">
    <source>
        <dbReference type="Pfam" id="PF05699"/>
    </source>
</evidence>
<dbReference type="EMBL" id="GGMR01016390">
    <property type="protein sequence ID" value="MBY29009.1"/>
    <property type="molecule type" value="Transcribed_RNA"/>
</dbReference>
<proteinExistence type="predicted"/>
<dbReference type="InterPro" id="IPR012337">
    <property type="entry name" value="RNaseH-like_sf"/>
</dbReference>
<accession>A0A2S2PHU6</accession>
<dbReference type="SUPFAM" id="SSF53098">
    <property type="entry name" value="Ribonuclease H-like"/>
    <property type="match status" value="1"/>
</dbReference>